<feature type="signal peptide" evidence="2">
    <location>
        <begin position="1"/>
        <end position="16"/>
    </location>
</feature>
<feature type="region of interest" description="Disordered" evidence="1">
    <location>
        <begin position="74"/>
        <end position="93"/>
    </location>
</feature>
<organism evidence="3 4">
    <name type="scientific">Rhynchosporium graminicola</name>
    <dbReference type="NCBI Taxonomy" id="2792576"/>
    <lineage>
        <taxon>Eukaryota</taxon>
        <taxon>Fungi</taxon>
        <taxon>Dikarya</taxon>
        <taxon>Ascomycota</taxon>
        <taxon>Pezizomycotina</taxon>
        <taxon>Leotiomycetes</taxon>
        <taxon>Helotiales</taxon>
        <taxon>Ploettnerulaceae</taxon>
        <taxon>Rhynchosporium</taxon>
    </lineage>
</organism>
<accession>A0A1E1KRI1</accession>
<keyword evidence="4" id="KW-1185">Reference proteome</keyword>
<dbReference type="EMBL" id="FJUW01000017">
    <property type="protein sequence ID" value="CZS99544.1"/>
    <property type="molecule type" value="Genomic_DNA"/>
</dbReference>
<gene>
    <name evidence="3" type="ORF">RCO7_07889</name>
</gene>
<sequence length="145" mass="15759">MKYALVFTVLFGAVTAAPLEYVSEKPGDVKVRSEVVPGADVASIEGKGKNVDGEAHPDSILAAYEWKEKKARSEVVPGDLDAEEGWKKNAGGEAQPDFYLEAHEWKEKKARSEVVPSDLDAEEGWKKNAGGEAHPDSLLVAHAWK</sequence>
<evidence type="ECO:0000313" key="3">
    <source>
        <dbReference type="EMBL" id="CZS99544.1"/>
    </source>
</evidence>
<dbReference type="InParanoid" id="A0A1E1KRI1"/>
<reference evidence="4" key="1">
    <citation type="submission" date="2016-03" db="EMBL/GenBank/DDBJ databases">
        <authorList>
            <person name="Ploux O."/>
        </authorList>
    </citation>
    <scope>NUCLEOTIDE SEQUENCE [LARGE SCALE GENOMIC DNA]</scope>
    <source>
        <strain evidence="4">UK7</strain>
    </source>
</reference>
<evidence type="ECO:0000313" key="4">
    <source>
        <dbReference type="Proteomes" id="UP000178129"/>
    </source>
</evidence>
<evidence type="ECO:0000256" key="1">
    <source>
        <dbReference type="SAM" id="MobiDB-lite"/>
    </source>
</evidence>
<feature type="region of interest" description="Disordered" evidence="1">
    <location>
        <begin position="109"/>
        <end position="145"/>
    </location>
</feature>
<comment type="caution">
    <text evidence="3">The sequence shown here is derived from an EMBL/GenBank/DDBJ whole genome shotgun (WGS) entry which is preliminary data.</text>
</comment>
<proteinExistence type="predicted"/>
<keyword evidence="2" id="KW-0732">Signal</keyword>
<name>A0A1E1KRI1_9HELO</name>
<evidence type="ECO:0008006" key="5">
    <source>
        <dbReference type="Google" id="ProtNLM"/>
    </source>
</evidence>
<dbReference type="AlphaFoldDB" id="A0A1E1KRI1"/>
<protein>
    <recommendedName>
        <fullName evidence="5">Mating factor alpha</fullName>
    </recommendedName>
</protein>
<feature type="chain" id="PRO_5009446373" description="Mating factor alpha" evidence="2">
    <location>
        <begin position="17"/>
        <end position="145"/>
    </location>
</feature>
<evidence type="ECO:0000256" key="2">
    <source>
        <dbReference type="SAM" id="SignalP"/>
    </source>
</evidence>
<dbReference type="Proteomes" id="UP000178129">
    <property type="component" value="Unassembled WGS sequence"/>
</dbReference>